<name>A0A9W9A9S8_9AGAR</name>
<keyword evidence="3" id="KW-1185">Reference proteome</keyword>
<evidence type="ECO:0000313" key="3">
    <source>
        <dbReference type="Proteomes" id="UP001150266"/>
    </source>
</evidence>
<dbReference type="EMBL" id="JAOTPV010000010">
    <property type="protein sequence ID" value="KAJ4477143.1"/>
    <property type="molecule type" value="Genomic_DNA"/>
</dbReference>
<organism evidence="2 3">
    <name type="scientific">Lentinula aciculospora</name>
    <dbReference type="NCBI Taxonomy" id="153920"/>
    <lineage>
        <taxon>Eukaryota</taxon>
        <taxon>Fungi</taxon>
        <taxon>Dikarya</taxon>
        <taxon>Basidiomycota</taxon>
        <taxon>Agaricomycotina</taxon>
        <taxon>Agaricomycetes</taxon>
        <taxon>Agaricomycetidae</taxon>
        <taxon>Agaricales</taxon>
        <taxon>Marasmiineae</taxon>
        <taxon>Omphalotaceae</taxon>
        <taxon>Lentinula</taxon>
    </lineage>
</organism>
<dbReference type="Proteomes" id="UP001150266">
    <property type="component" value="Unassembled WGS sequence"/>
</dbReference>
<evidence type="ECO:0000256" key="1">
    <source>
        <dbReference type="SAM" id="MobiDB-lite"/>
    </source>
</evidence>
<feature type="region of interest" description="Disordered" evidence="1">
    <location>
        <begin position="126"/>
        <end position="148"/>
    </location>
</feature>
<feature type="compositionally biased region" description="Basic and acidic residues" evidence="1">
    <location>
        <begin position="126"/>
        <end position="136"/>
    </location>
</feature>
<evidence type="ECO:0000313" key="2">
    <source>
        <dbReference type="EMBL" id="KAJ4477143.1"/>
    </source>
</evidence>
<evidence type="ECO:0008006" key="4">
    <source>
        <dbReference type="Google" id="ProtNLM"/>
    </source>
</evidence>
<dbReference type="AlphaFoldDB" id="A0A9W9A9S8"/>
<proteinExistence type="predicted"/>
<accession>A0A9W9A9S8</accession>
<gene>
    <name evidence="2" type="ORF">J3R30DRAFT_3703390</name>
</gene>
<feature type="region of interest" description="Disordered" evidence="1">
    <location>
        <begin position="309"/>
        <end position="350"/>
    </location>
</feature>
<reference evidence="2" key="1">
    <citation type="submission" date="2022-08" db="EMBL/GenBank/DDBJ databases">
        <title>A Global Phylogenomic Analysis of the Shiitake Genus Lentinula.</title>
        <authorList>
            <consortium name="DOE Joint Genome Institute"/>
            <person name="Sierra-Patev S."/>
            <person name="Min B."/>
            <person name="Naranjo-Ortiz M."/>
            <person name="Looney B."/>
            <person name="Konkel Z."/>
            <person name="Slot J.C."/>
            <person name="Sakamoto Y."/>
            <person name="Steenwyk J.L."/>
            <person name="Rokas A."/>
            <person name="Carro J."/>
            <person name="Camarero S."/>
            <person name="Ferreira P."/>
            <person name="Molpeceres G."/>
            <person name="Ruiz-Duenas F.J."/>
            <person name="Serrano A."/>
            <person name="Henrissat B."/>
            <person name="Drula E."/>
            <person name="Hughes K.W."/>
            <person name="Mata J.L."/>
            <person name="Ishikawa N.K."/>
            <person name="Vargas-Isla R."/>
            <person name="Ushijima S."/>
            <person name="Smith C.A."/>
            <person name="Ahrendt S."/>
            <person name="Andreopoulos W."/>
            <person name="He G."/>
            <person name="Labutti K."/>
            <person name="Lipzen A."/>
            <person name="Ng V."/>
            <person name="Riley R."/>
            <person name="Sandor L."/>
            <person name="Barry K."/>
            <person name="Martinez A.T."/>
            <person name="Xiao Y."/>
            <person name="Gibbons J.G."/>
            <person name="Terashima K."/>
            <person name="Grigoriev I.V."/>
            <person name="Hibbett D.S."/>
        </authorList>
    </citation>
    <scope>NUCLEOTIDE SEQUENCE</scope>
    <source>
        <strain evidence="2">JLM2183</strain>
    </source>
</reference>
<sequence>MSNSCPSSSSTFMQPNRSFVAPLKFSSSSLELSSWHSFSLLPSISSPNRHKYLFSDSLSSPKLPPELTDYIIDYCHADKNALLTCSLVSRSFNATCRYHLFGKGIDISNTPKIRRVKEEVEHAVNEMNHNNEEESQNRSSRPEVVTTSNINPASSAASFLRIVIAPSSTVAPFLQELSLVLRPLSSSYSTPTKPAAPPNAWLDDLLSLLPGTEVMSPPSYNGILASAPKVSVQKKPLHLRTLRIFRHGVDLSPFSRVALHQAFAGTVTTLALFETTLQQRSLKRDIEWVCGFEKLEDLLFYGHHRGEKTKTRRGAGAASEGGIGDAGDMDDEEFDTTEAESPWGWTHPQHEHKPTFDLNDAPHVVDGEGRTTIRLPRSVRRLRLDLPGPALDAVMRWLLAHGSNGSDGEVQKHSGVGFRTSNEGIPHVSVLHIFRVMDDEMPALRAYLHACKDTLQDLMMFLYQGTTNRDDFNFSSHTALRSLYLASNGSKPMKVLHDILSTLSTSPSRTQMQKIYLQIPRWQLASDDDAWNSLDSLLKALLDSCYPSLTSLSRSNLKNLKVSAIVDEHRTYNNGDEEDSENKLRVRLPLSTSFMSPSVSSDSSMNEIKDAGKNGEFTMINIGAKEVAEYVDEVYGRMRTF</sequence>
<comment type="caution">
    <text evidence="2">The sequence shown here is derived from an EMBL/GenBank/DDBJ whole genome shotgun (WGS) entry which is preliminary data.</text>
</comment>
<dbReference type="OrthoDB" id="2921803at2759"/>
<feature type="compositionally biased region" description="Acidic residues" evidence="1">
    <location>
        <begin position="327"/>
        <end position="338"/>
    </location>
</feature>
<protein>
    <recommendedName>
        <fullName evidence="4">F-box domain-containing protein</fullName>
    </recommendedName>
</protein>